<proteinExistence type="inferred from homology"/>
<sequence>MSQVDGCGLSGASEDDEECVSSAAGSAYEDAGDIVKSAMSDEVTKQLAAAGPVGMAAAAAIASSKKRKRPHSFETNPSVRKRHQNRLLRKLRSSRRVWGSRLWYW</sequence>
<evidence type="ECO:0000256" key="5">
    <source>
        <dbReference type="ARBA" id="ARBA00023163"/>
    </source>
</evidence>
<evidence type="ECO:0000256" key="3">
    <source>
        <dbReference type="ARBA" id="ARBA00023015"/>
    </source>
</evidence>
<comment type="similarity">
    <text evidence="2">Belongs to the NRF1/Ewg family.</text>
</comment>
<dbReference type="GO" id="GO:0006357">
    <property type="term" value="P:regulation of transcription by RNA polymerase II"/>
    <property type="evidence" value="ECO:0007669"/>
    <property type="project" value="InterPro"/>
</dbReference>
<accession>A0A5E4R2S1</accession>
<reference evidence="9 10" key="1">
    <citation type="submission" date="2017-07" db="EMBL/GenBank/DDBJ databases">
        <authorList>
            <person name="Talla V."/>
            <person name="Backstrom N."/>
        </authorList>
    </citation>
    <scope>NUCLEOTIDE SEQUENCE [LARGE SCALE GENOMIC DNA]</scope>
</reference>
<gene>
    <name evidence="9" type="ORF">LSINAPIS_LOCUS14064</name>
</gene>
<dbReference type="InterPro" id="IPR039142">
    <property type="entry name" value="NRF1/Ewg"/>
</dbReference>
<organism evidence="9 10">
    <name type="scientific">Leptidea sinapis</name>
    <dbReference type="NCBI Taxonomy" id="189913"/>
    <lineage>
        <taxon>Eukaryota</taxon>
        <taxon>Metazoa</taxon>
        <taxon>Ecdysozoa</taxon>
        <taxon>Arthropoda</taxon>
        <taxon>Hexapoda</taxon>
        <taxon>Insecta</taxon>
        <taxon>Pterygota</taxon>
        <taxon>Neoptera</taxon>
        <taxon>Endopterygota</taxon>
        <taxon>Lepidoptera</taxon>
        <taxon>Glossata</taxon>
        <taxon>Ditrysia</taxon>
        <taxon>Papilionoidea</taxon>
        <taxon>Pieridae</taxon>
        <taxon>Dismorphiinae</taxon>
        <taxon>Leptidea</taxon>
    </lineage>
</organism>
<evidence type="ECO:0000256" key="7">
    <source>
        <dbReference type="SAM" id="MobiDB-lite"/>
    </source>
</evidence>
<protein>
    <recommendedName>
        <fullName evidence="8">Nuclear respiratory factor 1 NLS/DNA-binding dimerisation domain-containing protein</fullName>
    </recommendedName>
</protein>
<dbReference type="GO" id="GO:0005634">
    <property type="term" value="C:nucleus"/>
    <property type="evidence" value="ECO:0007669"/>
    <property type="project" value="UniProtKB-SubCell"/>
</dbReference>
<dbReference type="EMBL" id="FZQP02006849">
    <property type="protein sequence ID" value="VVD04273.1"/>
    <property type="molecule type" value="Genomic_DNA"/>
</dbReference>
<feature type="domain" description="Nuclear respiratory factor 1 NLS/DNA-binding dimerisation" evidence="8">
    <location>
        <begin position="51"/>
        <end position="93"/>
    </location>
</feature>
<dbReference type="GO" id="GO:0003677">
    <property type="term" value="F:DNA binding"/>
    <property type="evidence" value="ECO:0007669"/>
    <property type="project" value="UniProtKB-KW"/>
</dbReference>
<keyword evidence="5" id="KW-0804">Transcription</keyword>
<dbReference type="AlphaFoldDB" id="A0A5E4R2S1"/>
<name>A0A5E4R2S1_9NEOP</name>
<keyword evidence="3" id="KW-0805">Transcription regulation</keyword>
<keyword evidence="4" id="KW-0238">DNA-binding</keyword>
<evidence type="ECO:0000259" key="8">
    <source>
        <dbReference type="Pfam" id="PF10491"/>
    </source>
</evidence>
<keyword evidence="6" id="KW-0539">Nucleus</keyword>
<dbReference type="PANTHER" id="PTHR20338">
    <property type="entry name" value="NUCLEAR RESPIRATORY FACTOR 1"/>
    <property type="match status" value="1"/>
</dbReference>
<keyword evidence="10" id="KW-1185">Reference proteome</keyword>
<evidence type="ECO:0000256" key="4">
    <source>
        <dbReference type="ARBA" id="ARBA00023125"/>
    </source>
</evidence>
<evidence type="ECO:0000313" key="9">
    <source>
        <dbReference type="EMBL" id="VVD04273.1"/>
    </source>
</evidence>
<dbReference type="InterPro" id="IPR019525">
    <property type="entry name" value="Nrf1_NLS/DNA-bd_dimer"/>
</dbReference>
<comment type="subcellular location">
    <subcellularLocation>
        <location evidence="1">Nucleus</location>
    </subcellularLocation>
</comment>
<evidence type="ECO:0000256" key="1">
    <source>
        <dbReference type="ARBA" id="ARBA00004123"/>
    </source>
</evidence>
<feature type="region of interest" description="Disordered" evidence="7">
    <location>
        <begin position="1"/>
        <end position="24"/>
    </location>
</feature>
<dbReference type="Pfam" id="PF10491">
    <property type="entry name" value="Nrf1_DNA-bind"/>
    <property type="match status" value="1"/>
</dbReference>
<evidence type="ECO:0000256" key="2">
    <source>
        <dbReference type="ARBA" id="ARBA00005713"/>
    </source>
</evidence>
<dbReference type="GO" id="GO:0003700">
    <property type="term" value="F:DNA-binding transcription factor activity"/>
    <property type="evidence" value="ECO:0007669"/>
    <property type="project" value="InterPro"/>
</dbReference>
<dbReference type="Proteomes" id="UP000324832">
    <property type="component" value="Unassembled WGS sequence"/>
</dbReference>
<evidence type="ECO:0000256" key="6">
    <source>
        <dbReference type="ARBA" id="ARBA00023242"/>
    </source>
</evidence>
<evidence type="ECO:0000313" key="10">
    <source>
        <dbReference type="Proteomes" id="UP000324832"/>
    </source>
</evidence>